<proteinExistence type="predicted"/>
<evidence type="ECO:0008006" key="3">
    <source>
        <dbReference type="Google" id="ProtNLM"/>
    </source>
</evidence>
<keyword evidence="2" id="KW-1185">Reference proteome</keyword>
<dbReference type="Pfam" id="PF03927">
    <property type="entry name" value="NapD"/>
    <property type="match status" value="1"/>
</dbReference>
<protein>
    <recommendedName>
        <fullName evidence="3">Chaperone NapD</fullName>
    </recommendedName>
</protein>
<dbReference type="AlphaFoldDB" id="A0A221KJN8"/>
<dbReference type="KEGG" id="vff:VITFI_CDS3475"/>
<keyword evidence="1" id="KW-0614">Plasmid</keyword>
<dbReference type="OrthoDB" id="9181043at2"/>
<reference evidence="1 2" key="1">
    <citation type="submission" date="2017-07" db="EMBL/GenBank/DDBJ databases">
        <title>Complete Genome Sequence of the cosmetic ferment Vitreoscilla filiformis (ATCC15551).</title>
        <authorList>
            <person name="Contreras S."/>
            <person name="Sagory-Zalkind P."/>
            <person name="Blanquart H."/>
            <person name="Iltis A."/>
            <person name="Morand S.C."/>
        </authorList>
    </citation>
    <scope>NUCLEOTIDE SEQUENCE [LARGE SCALE GENOMIC DNA]</scope>
    <source>
        <strain evidence="1 2">ATCC 15551</strain>
        <plasmid evidence="2">Plasmid pvf1</plasmid>
    </source>
</reference>
<organism evidence="1 2">
    <name type="scientific">Vitreoscilla filiformis</name>
    <dbReference type="NCBI Taxonomy" id="63"/>
    <lineage>
        <taxon>Bacteria</taxon>
        <taxon>Pseudomonadati</taxon>
        <taxon>Pseudomonadota</taxon>
        <taxon>Betaproteobacteria</taxon>
        <taxon>Neisseriales</taxon>
        <taxon>Neisseriaceae</taxon>
        <taxon>Vitreoscilla</taxon>
    </lineage>
</organism>
<dbReference type="Gene3D" id="3.30.70.920">
    <property type="match status" value="1"/>
</dbReference>
<name>A0A221KJN8_VITFI</name>
<accession>A0A221KJN8</accession>
<geneLocation type="plasmid" evidence="2">
    <name>pvf1</name>
</geneLocation>
<dbReference type="EMBL" id="CP022424">
    <property type="protein sequence ID" value="ASM79252.1"/>
    <property type="molecule type" value="Genomic_DNA"/>
</dbReference>
<dbReference type="Proteomes" id="UP000199729">
    <property type="component" value="Plasmid pVF1"/>
</dbReference>
<gene>
    <name evidence="1" type="ORF">VITFI_CDS3475</name>
</gene>
<dbReference type="RefSeq" id="WP_089418399.1">
    <property type="nucleotide sequence ID" value="NZ_CP022424.1"/>
</dbReference>
<sequence length="102" mass="10540">MSILGVVVRARAEAVADVAQRLAEQPGVEVALNPGDGRLVVVMEDVDGANGEPSAARTLADVATWPGVLGTSLVWEYSGPDAPAPEGSQMADFRAWRGRPGG</sequence>
<evidence type="ECO:0000313" key="2">
    <source>
        <dbReference type="Proteomes" id="UP000199729"/>
    </source>
</evidence>
<evidence type="ECO:0000313" key="1">
    <source>
        <dbReference type="EMBL" id="ASM79252.1"/>
    </source>
</evidence>
<dbReference type="InterPro" id="IPR005623">
    <property type="entry name" value="Chaperone_NapD_NO3_reduct"/>
</dbReference>